<dbReference type="EMBL" id="UHIA01000003">
    <property type="protein sequence ID" value="SUO92448.1"/>
    <property type="molecule type" value="Genomic_DNA"/>
</dbReference>
<sequence>MSQLQTYPKQPTSMQSSYALARRAEQNYRDMINQQLIHSLERMANPNYQAQDMPHDFHASVLNRIAQQMEQADVQASVGWATCCPRVNDNFQAA</sequence>
<protein>
    <submittedName>
        <fullName evidence="1">Uncharacterized protein</fullName>
    </submittedName>
</protein>
<proteinExistence type="predicted"/>
<dbReference type="AlphaFoldDB" id="A0A380MK38"/>
<evidence type="ECO:0000313" key="1">
    <source>
        <dbReference type="EMBL" id="SUO92448.1"/>
    </source>
</evidence>
<accession>A0A380MK38</accession>
<keyword evidence="2" id="KW-1185">Reference proteome</keyword>
<gene>
    <name evidence="1" type="ORF">NCTC10717_00555</name>
</gene>
<evidence type="ECO:0000313" key="2">
    <source>
        <dbReference type="Proteomes" id="UP000254575"/>
    </source>
</evidence>
<dbReference type="Proteomes" id="UP000254575">
    <property type="component" value="Unassembled WGS sequence"/>
</dbReference>
<reference evidence="1 2" key="1">
    <citation type="submission" date="2018-06" db="EMBL/GenBank/DDBJ databases">
        <authorList>
            <consortium name="Pathogen Informatics"/>
            <person name="Doyle S."/>
        </authorList>
    </citation>
    <scope>NUCLEOTIDE SEQUENCE [LARGE SCALE GENOMIC DNA]</scope>
    <source>
        <strain evidence="1 2">NCTC10717</strain>
    </source>
</reference>
<dbReference type="RefSeq" id="WP_115217839.1">
    <property type="nucleotide sequence ID" value="NZ_UHIA01000003.1"/>
</dbReference>
<dbReference type="OrthoDB" id="9986767at2"/>
<name>A0A380MK38_9GAMM</name>
<organism evidence="1 2">
    <name type="scientific">Suttonella indologenes</name>
    <dbReference type="NCBI Taxonomy" id="13276"/>
    <lineage>
        <taxon>Bacteria</taxon>
        <taxon>Pseudomonadati</taxon>
        <taxon>Pseudomonadota</taxon>
        <taxon>Gammaproteobacteria</taxon>
        <taxon>Cardiobacteriales</taxon>
        <taxon>Cardiobacteriaceae</taxon>
        <taxon>Suttonella</taxon>
    </lineage>
</organism>